<organism evidence="1 2">
    <name type="scientific">Gordonia insulae</name>
    <dbReference type="NCBI Taxonomy" id="2420509"/>
    <lineage>
        <taxon>Bacteria</taxon>
        <taxon>Bacillati</taxon>
        <taxon>Actinomycetota</taxon>
        <taxon>Actinomycetes</taxon>
        <taxon>Mycobacteriales</taxon>
        <taxon>Gordoniaceae</taxon>
        <taxon>Gordonia</taxon>
    </lineage>
</organism>
<dbReference type="EMBL" id="CP033972">
    <property type="protein sequence ID" value="AZG43482.1"/>
    <property type="molecule type" value="Genomic_DNA"/>
</dbReference>
<evidence type="ECO:0000313" key="1">
    <source>
        <dbReference type="EMBL" id="AZG43482.1"/>
    </source>
</evidence>
<keyword evidence="2" id="KW-1185">Reference proteome</keyword>
<sequence>MSAPTALSVAESTGRLIEQITEFIGENASMTLDISNDQATVWVHRLDVTRFPLHNEGDPQAGVQVTSPSTYAGHLLYCKAATLLGALQAAAAYLVFPPQVAESHLRIVGGAS</sequence>
<dbReference type="KEGG" id="gom:D7316_00047"/>
<proteinExistence type="predicted"/>
<gene>
    <name evidence="1" type="ORF">D7316_00047</name>
</gene>
<name>A0A3G8JG43_9ACTN</name>
<dbReference type="AlphaFoldDB" id="A0A3G8JG43"/>
<protein>
    <submittedName>
        <fullName evidence="1">Uncharacterized protein</fullName>
    </submittedName>
</protein>
<dbReference type="RefSeq" id="WP_124706517.1">
    <property type="nucleotide sequence ID" value="NZ_CP033972.1"/>
</dbReference>
<accession>A0A3G8JG43</accession>
<dbReference type="Proteomes" id="UP000271469">
    <property type="component" value="Chromosome"/>
</dbReference>
<reference evidence="1 2" key="1">
    <citation type="submission" date="2018-11" db="EMBL/GenBank/DDBJ databases">
        <title>Gordonia insulae sp. nov., isolated from an island soil.</title>
        <authorList>
            <person name="Kim Y.S."/>
            <person name="Kim S.B."/>
        </authorList>
    </citation>
    <scope>NUCLEOTIDE SEQUENCE [LARGE SCALE GENOMIC DNA]</scope>
    <source>
        <strain evidence="1 2">MMS17-SY073</strain>
    </source>
</reference>
<evidence type="ECO:0000313" key="2">
    <source>
        <dbReference type="Proteomes" id="UP000271469"/>
    </source>
</evidence>